<evidence type="ECO:0000256" key="4">
    <source>
        <dbReference type="ARBA" id="ARBA00023242"/>
    </source>
</evidence>
<sequence>MPSIRKKTSNRLKIHDRERLKKRVKDSKKKKSKAAKKNPQWKSKDKDPGIPNDFPYKDQILAEVAQQRRADAEEKERKKEEKRLARLAAKGITPTEPEGTTVSDDDDDAAVPAATKKDLNVGAEAIAGLSAKVVSGEMKARPAPEKVTEEESEDEDAGEPALVNRDLETMKKVLEEADVVLQVVDARDPLEYRSAALERQAKELGKKFAVVLNKIDLCPREAVSAWVAHLRPQHPTFLFRSSTAFLSSTTVPVSGKGKSKTPVNDALGAESVLGYLHHLAKAKKGDAPLTVAVAGVTNVGKSAVINSLARRAVLPVYSLSATSRGATTTELPQEVTVEANGKEVRIIDTPGLAFEVDREAENKEEQRGRDILLRSRGRIDKLKDAAPPVSYMISRANNEDLMLLYNLAAFAKNDPTAFLSGVARSHQLIKKRGELDLTGASRIVLRDWSVGKFSRYATPPKATAAAAEQKTPSAKRSPKKEVALPKWLAALYAADEAVLEKVTPRKELRKAAGLVRFTTGAVDEREVNLEREWAAVGAGESEDEDEDEEGIEVDEEDVEDEEEEEVDEEDDEEVEEEEEVPVPEPKKRKRGQNVPVPSRKVVFAKKVQPKTEAKAPAEAPPSILKKKTTTTTTVTTTTEEEVAPRPVKKQKKQAPSKPLKVANATSASKKVKENAAAAADGSSDAYNFAAFF</sequence>
<evidence type="ECO:0000256" key="1">
    <source>
        <dbReference type="ARBA" id="ARBA00004123"/>
    </source>
</evidence>
<comment type="subcellular location">
    <subcellularLocation>
        <location evidence="1">Nucleus</location>
    </subcellularLocation>
</comment>
<dbReference type="Proteomes" id="UP000521943">
    <property type="component" value="Unassembled WGS sequence"/>
</dbReference>
<keyword evidence="4" id="KW-0539">Nucleus</keyword>
<dbReference type="Pfam" id="PF01926">
    <property type="entry name" value="MMR_HSR1"/>
    <property type="match status" value="1"/>
</dbReference>
<keyword evidence="3" id="KW-0342">GTP-binding</keyword>
<gene>
    <name evidence="8" type="ORF">DFP72DRAFT_941540</name>
</gene>
<evidence type="ECO:0000313" key="8">
    <source>
        <dbReference type="EMBL" id="KAF6741757.1"/>
    </source>
</evidence>
<dbReference type="GO" id="GO:0005730">
    <property type="term" value="C:nucleolus"/>
    <property type="evidence" value="ECO:0007669"/>
    <property type="project" value="TreeGrafter"/>
</dbReference>
<dbReference type="Gene3D" id="3.40.50.300">
    <property type="entry name" value="P-loop containing nucleotide triphosphate hydrolases"/>
    <property type="match status" value="1"/>
</dbReference>
<dbReference type="PANTHER" id="PTHR11089">
    <property type="entry name" value="GTP-BINDING PROTEIN-RELATED"/>
    <property type="match status" value="1"/>
</dbReference>
<feature type="domain" description="Guanine nucleotide-binding protein-like 3 N-terminal" evidence="7">
    <location>
        <begin position="15"/>
        <end position="86"/>
    </location>
</feature>
<dbReference type="OrthoDB" id="10266128at2759"/>
<feature type="region of interest" description="Disordered" evidence="5">
    <location>
        <begin position="459"/>
        <end position="479"/>
    </location>
</feature>
<name>A0A8H6H914_9AGAR</name>
<evidence type="ECO:0000256" key="3">
    <source>
        <dbReference type="ARBA" id="ARBA00023134"/>
    </source>
</evidence>
<feature type="region of interest" description="Disordered" evidence="5">
    <location>
        <begin position="533"/>
        <end position="683"/>
    </location>
</feature>
<keyword evidence="2" id="KW-0547">Nucleotide-binding</keyword>
<feature type="compositionally biased region" description="Basic and acidic residues" evidence="5">
    <location>
        <begin position="66"/>
        <end position="84"/>
    </location>
</feature>
<dbReference type="Pfam" id="PF08701">
    <property type="entry name" value="GN3L_Grn1"/>
    <property type="match status" value="1"/>
</dbReference>
<evidence type="ECO:0000259" key="6">
    <source>
        <dbReference type="Pfam" id="PF01926"/>
    </source>
</evidence>
<comment type="caution">
    <text evidence="8">The sequence shown here is derived from an EMBL/GenBank/DDBJ whole genome shotgun (WGS) entry which is preliminary data.</text>
</comment>
<feature type="domain" description="G" evidence="6">
    <location>
        <begin position="290"/>
        <end position="368"/>
    </location>
</feature>
<feature type="compositionally biased region" description="Basic and acidic residues" evidence="5">
    <location>
        <begin position="138"/>
        <end position="149"/>
    </location>
</feature>
<evidence type="ECO:0000256" key="2">
    <source>
        <dbReference type="ARBA" id="ARBA00022741"/>
    </source>
</evidence>
<dbReference type="Gene3D" id="1.10.1580.10">
    <property type="match status" value="1"/>
</dbReference>
<dbReference type="InterPro" id="IPR027417">
    <property type="entry name" value="P-loop_NTPase"/>
</dbReference>
<dbReference type="InterPro" id="IPR023179">
    <property type="entry name" value="GTP-bd_ortho_bundle_sf"/>
</dbReference>
<feature type="compositionally biased region" description="Basic residues" evidence="5">
    <location>
        <begin position="20"/>
        <end position="36"/>
    </location>
</feature>
<protein>
    <submittedName>
        <fullName evidence="8">GTP-binding protein</fullName>
    </submittedName>
</protein>
<dbReference type="InterPro" id="IPR006073">
    <property type="entry name" value="GTP-bd"/>
</dbReference>
<feature type="compositionally biased region" description="Acidic residues" evidence="5">
    <location>
        <begin position="540"/>
        <end position="581"/>
    </location>
</feature>
<feature type="region of interest" description="Disordered" evidence="5">
    <location>
        <begin position="1"/>
        <end position="108"/>
    </location>
</feature>
<dbReference type="AlphaFoldDB" id="A0A8H6H914"/>
<organism evidence="8 9">
    <name type="scientific">Ephemerocybe angulata</name>
    <dbReference type="NCBI Taxonomy" id="980116"/>
    <lineage>
        <taxon>Eukaryota</taxon>
        <taxon>Fungi</taxon>
        <taxon>Dikarya</taxon>
        <taxon>Basidiomycota</taxon>
        <taxon>Agaricomycotina</taxon>
        <taxon>Agaricomycetes</taxon>
        <taxon>Agaricomycetidae</taxon>
        <taxon>Agaricales</taxon>
        <taxon>Agaricineae</taxon>
        <taxon>Psathyrellaceae</taxon>
        <taxon>Ephemerocybe</taxon>
    </lineage>
</organism>
<dbReference type="EMBL" id="JACGCI010000218">
    <property type="protein sequence ID" value="KAF6741757.1"/>
    <property type="molecule type" value="Genomic_DNA"/>
</dbReference>
<accession>A0A8H6H914</accession>
<evidence type="ECO:0000259" key="7">
    <source>
        <dbReference type="Pfam" id="PF08701"/>
    </source>
</evidence>
<evidence type="ECO:0000256" key="5">
    <source>
        <dbReference type="SAM" id="MobiDB-lite"/>
    </source>
</evidence>
<feature type="region of interest" description="Disordered" evidence="5">
    <location>
        <begin position="137"/>
        <end position="160"/>
    </location>
</feature>
<feature type="compositionally biased region" description="Low complexity" evidence="5">
    <location>
        <begin position="459"/>
        <end position="475"/>
    </location>
</feature>
<dbReference type="InterPro" id="IPR050755">
    <property type="entry name" value="TRAFAC_YlqF/YawG_RiboMat"/>
</dbReference>
<evidence type="ECO:0000313" key="9">
    <source>
        <dbReference type="Proteomes" id="UP000521943"/>
    </source>
</evidence>
<feature type="compositionally biased region" description="Basic residues" evidence="5">
    <location>
        <begin position="1"/>
        <end position="12"/>
    </location>
</feature>
<proteinExistence type="predicted"/>
<reference evidence="8 9" key="1">
    <citation type="submission" date="2020-07" db="EMBL/GenBank/DDBJ databases">
        <title>Comparative genomics of pyrophilous fungi reveals a link between fire events and developmental genes.</title>
        <authorList>
            <consortium name="DOE Joint Genome Institute"/>
            <person name="Steindorff A.S."/>
            <person name="Carver A."/>
            <person name="Calhoun S."/>
            <person name="Stillman K."/>
            <person name="Liu H."/>
            <person name="Lipzen A."/>
            <person name="Pangilinan J."/>
            <person name="Labutti K."/>
            <person name="Bruns T.D."/>
            <person name="Grigoriev I.V."/>
        </authorList>
    </citation>
    <scope>NUCLEOTIDE SEQUENCE [LARGE SCALE GENOMIC DNA]</scope>
    <source>
        <strain evidence="8 9">CBS 144469</strain>
    </source>
</reference>
<dbReference type="PANTHER" id="PTHR11089:SF30">
    <property type="entry name" value="GUANINE NUCLEOTIDE-BINDING PROTEIN-LIKE 3 HOMOLOG"/>
    <property type="match status" value="1"/>
</dbReference>
<keyword evidence="9" id="KW-1185">Reference proteome</keyword>
<dbReference type="GO" id="GO:0005525">
    <property type="term" value="F:GTP binding"/>
    <property type="evidence" value="ECO:0007669"/>
    <property type="project" value="UniProtKB-KW"/>
</dbReference>
<dbReference type="SUPFAM" id="SSF52540">
    <property type="entry name" value="P-loop containing nucleoside triphosphate hydrolases"/>
    <property type="match status" value="1"/>
</dbReference>
<dbReference type="InterPro" id="IPR014813">
    <property type="entry name" value="Gnl3_N_dom"/>
</dbReference>